<feature type="compositionally biased region" description="Polar residues" evidence="1">
    <location>
        <begin position="364"/>
        <end position="373"/>
    </location>
</feature>
<feature type="compositionally biased region" description="Basic and acidic residues" evidence="1">
    <location>
        <begin position="337"/>
        <end position="348"/>
    </location>
</feature>
<dbReference type="EMBL" id="CP012502">
    <property type="protein sequence ID" value="AOM82658.1"/>
    <property type="molecule type" value="Genomic_DNA"/>
</dbReference>
<gene>
    <name evidence="4" type="ORF">BBEV_1293</name>
</gene>
<dbReference type="Proteomes" id="UP000094463">
    <property type="component" value="Chromosome"/>
</dbReference>
<dbReference type="RefSeq" id="WP_069364721.1">
    <property type="nucleotide sequence ID" value="NZ_CP012502.1"/>
</dbReference>
<dbReference type="KEGG" id="bbev:BBEV_1293"/>
<organism evidence="4 5">
    <name type="scientific">Salisediminibacterium beveridgei</name>
    <dbReference type="NCBI Taxonomy" id="632773"/>
    <lineage>
        <taxon>Bacteria</taxon>
        <taxon>Bacillati</taxon>
        <taxon>Bacillota</taxon>
        <taxon>Bacilli</taxon>
        <taxon>Bacillales</taxon>
        <taxon>Bacillaceae</taxon>
        <taxon>Salisediminibacterium</taxon>
    </lineage>
</organism>
<reference evidence="4 5" key="1">
    <citation type="submission" date="2015-08" db="EMBL/GenBank/DDBJ databases">
        <title>The complete genome sequence of Bacillus beveridgei MLTeJB.</title>
        <authorList>
            <person name="Hanson T.E."/>
            <person name="Mesa C."/>
            <person name="Basesman S.M."/>
            <person name="Oremland R.S."/>
        </authorList>
    </citation>
    <scope>NUCLEOTIDE SEQUENCE [LARGE SCALE GENOMIC DNA]</scope>
    <source>
        <strain evidence="4 5">MLTeJB</strain>
    </source>
</reference>
<sequence length="373" mass="40823">MFTIGKRSAGIIIIVIGLLFAVHQWTSIESLQLFQYLWIAAIGLILFESWSIYQKSMAEDEKPSFHKPSVALLVVITIGSLLFSQIVTNNIAVGIPFMNSLKTSAEWTEEIAVTDDMNAFHLDIPNAKVAFGIQEGDSIVIEGVIRGNQTTSDEVIEAYKEQLTISEVADVLEYTIEHESMISFFGSSNQLELEATILLPEYLKVDARVINGELESGGLVQEIYLQTTNGNIAVGGHQSSVETHSTNGRLDLVDIEGELDARTTNGNIHIINPEKSGEAKTTNGSISVDWSNIQGDWDLTGTNGKINLHIPDHADATIEGRTTNGSVSGPLEWTREYEESSARQDRQGSAELGEGTHRIHARTVNGSIQVDLN</sequence>
<feature type="region of interest" description="Disordered" evidence="1">
    <location>
        <begin position="337"/>
        <end position="373"/>
    </location>
</feature>
<feature type="transmembrane region" description="Helical" evidence="2">
    <location>
        <begin position="65"/>
        <end position="83"/>
    </location>
</feature>
<evidence type="ECO:0000259" key="3">
    <source>
        <dbReference type="Pfam" id="PF13349"/>
    </source>
</evidence>
<keyword evidence="2" id="KW-0472">Membrane</keyword>
<name>A0A1D7QUM5_9BACI</name>
<dbReference type="OrthoDB" id="1707123at2"/>
<evidence type="ECO:0000313" key="5">
    <source>
        <dbReference type="Proteomes" id="UP000094463"/>
    </source>
</evidence>
<evidence type="ECO:0000256" key="1">
    <source>
        <dbReference type="SAM" id="MobiDB-lite"/>
    </source>
</evidence>
<dbReference type="InterPro" id="IPR025164">
    <property type="entry name" value="Toastrack_DUF4097"/>
</dbReference>
<accession>A0A1D7QUM5</accession>
<keyword evidence="5" id="KW-1185">Reference proteome</keyword>
<keyword evidence="2" id="KW-1133">Transmembrane helix</keyword>
<evidence type="ECO:0000313" key="4">
    <source>
        <dbReference type="EMBL" id="AOM82658.1"/>
    </source>
</evidence>
<protein>
    <recommendedName>
        <fullName evidence="3">DUF4097 domain-containing protein</fullName>
    </recommendedName>
</protein>
<feature type="domain" description="DUF4097" evidence="3">
    <location>
        <begin position="122"/>
        <end position="370"/>
    </location>
</feature>
<evidence type="ECO:0000256" key="2">
    <source>
        <dbReference type="SAM" id="Phobius"/>
    </source>
</evidence>
<dbReference type="STRING" id="632773.BBEV_1293"/>
<proteinExistence type="predicted"/>
<feature type="transmembrane region" description="Helical" evidence="2">
    <location>
        <begin position="33"/>
        <end position="53"/>
    </location>
</feature>
<dbReference type="AlphaFoldDB" id="A0A1D7QUM5"/>
<dbReference type="Pfam" id="PF13349">
    <property type="entry name" value="DUF4097"/>
    <property type="match status" value="1"/>
</dbReference>
<feature type="transmembrane region" description="Helical" evidence="2">
    <location>
        <begin position="9"/>
        <end position="27"/>
    </location>
</feature>
<keyword evidence="2" id="KW-0812">Transmembrane</keyword>